<dbReference type="RefSeq" id="WP_166916930.1">
    <property type="nucleotide sequence ID" value="NZ_CP050253.1"/>
</dbReference>
<name>A0A6G9IC41_9GAMM</name>
<dbReference type="EMBL" id="CP050253">
    <property type="protein sequence ID" value="QIQ21783.1"/>
    <property type="molecule type" value="Genomic_DNA"/>
</dbReference>
<dbReference type="KEGG" id="orb:IPMB12_08875"/>
<dbReference type="PROSITE" id="PS51257">
    <property type="entry name" value="PROKAR_LIPOPROTEIN"/>
    <property type="match status" value="1"/>
</dbReference>
<evidence type="ECO:0000313" key="1">
    <source>
        <dbReference type="EMBL" id="QIQ21783.1"/>
    </source>
</evidence>
<dbReference type="AlphaFoldDB" id="A0A6G9IC41"/>
<gene>
    <name evidence="1" type="ORF">IPMB12_08875</name>
</gene>
<sequence length="91" mass="9634">MLAYTRNIFITSLTALFLLTACDNDKPQLQNGGDSASIQVSVPISTSETDEAELNSQNVADECLDINEANSTQTDSTVKLGAQAGFSCSLD</sequence>
<dbReference type="InParanoid" id="A0A6G9IC41"/>
<evidence type="ECO:0000313" key="2">
    <source>
        <dbReference type="Proteomes" id="UP000501168"/>
    </source>
</evidence>
<protein>
    <submittedName>
        <fullName evidence="1">Uncharacterized protein</fullName>
    </submittedName>
</protein>
<dbReference type="Proteomes" id="UP000501168">
    <property type="component" value="Chromosome"/>
</dbReference>
<proteinExistence type="predicted"/>
<reference evidence="1 2" key="1">
    <citation type="submission" date="2020-03" db="EMBL/GenBank/DDBJ databases">
        <title>Complete genome sequence of Orbus sp. IPMB12 (BCRC 80908).</title>
        <authorList>
            <person name="Lo W.-S."/>
            <person name="Chang T.-H."/>
            <person name="Kuo C.-H."/>
        </authorList>
    </citation>
    <scope>NUCLEOTIDE SEQUENCE [LARGE SCALE GENOMIC DNA]</scope>
    <source>
        <strain evidence="1 2">IPMB12</strain>
    </source>
</reference>
<keyword evidence="2" id="KW-1185">Reference proteome</keyword>
<organism evidence="1 2">
    <name type="scientific">Zophobihabitans entericus</name>
    <dbReference type="NCBI Taxonomy" id="1635327"/>
    <lineage>
        <taxon>Bacteria</taxon>
        <taxon>Pseudomonadati</taxon>
        <taxon>Pseudomonadota</taxon>
        <taxon>Gammaproteobacteria</taxon>
        <taxon>Orbales</taxon>
        <taxon>Orbaceae</taxon>
        <taxon>Zophobihabitans</taxon>
    </lineage>
</organism>
<accession>A0A6G9IC41</accession>